<evidence type="ECO:0000313" key="7">
    <source>
        <dbReference type="Proteomes" id="UP000028525"/>
    </source>
</evidence>
<dbReference type="AlphaFoldDB" id="A0A084JQG5"/>
<dbReference type="PANTHER" id="PTHR43179:SF12">
    <property type="entry name" value="GALACTOFURANOSYLTRANSFERASE GLFT2"/>
    <property type="match status" value="1"/>
</dbReference>
<dbReference type="PANTHER" id="PTHR43179">
    <property type="entry name" value="RHAMNOSYLTRANSFERASE WBBL"/>
    <property type="match status" value="1"/>
</dbReference>
<reference evidence="6 7" key="1">
    <citation type="submission" date="2014-07" db="EMBL/GenBank/DDBJ databases">
        <title>Draft genome of Clostridium celerecrescens 152B isolated from sediments associated with methane hydrate from Krishna Godavari basin.</title>
        <authorList>
            <person name="Honkalas V.S."/>
            <person name="Dabir A.P."/>
            <person name="Arora P."/>
            <person name="Dhakephalkar P.K."/>
        </authorList>
    </citation>
    <scope>NUCLEOTIDE SEQUENCE [LARGE SCALE GENOMIC DNA]</scope>
    <source>
        <strain evidence="6 7">152B</strain>
    </source>
</reference>
<dbReference type="Pfam" id="PF00535">
    <property type="entry name" value="Glycos_transf_2"/>
    <property type="match status" value="1"/>
</dbReference>
<dbReference type="SUPFAM" id="SSF53448">
    <property type="entry name" value="Nucleotide-diphospho-sugar transferases"/>
    <property type="match status" value="1"/>
</dbReference>
<keyword evidence="4" id="KW-0808">Transferase</keyword>
<sequence length="284" mass="32808">MRIVFVVLHYLAEKDTVECIESIKANVQYDNKFIVIVDNASTNDSFGHITGKFGDDNEISLIRNKVNLGFARGNNEGYRYAKNVLKADFIIMLNNDTIIKQASFGTKIIEKYNESKFYVLGPDIVTKDGYHQNPLKHRVWTVNKLKLFKLKAQLRLIDRKLLAFGPKILRKKKEISALSDTLQADHFNIRLHGACLIFSPDYIKQFNGLDDGTFLYMEEDLLQMQMDYLHLPMLYTSELEIFHKEDAATNMVSGNTKERDIRFLKNLINSIDVCIDRAQKMRKG</sequence>
<dbReference type="RefSeq" id="WP_038278071.1">
    <property type="nucleotide sequence ID" value="NZ_JPME01000006.1"/>
</dbReference>
<evidence type="ECO:0000256" key="1">
    <source>
        <dbReference type="ARBA" id="ARBA00004776"/>
    </source>
</evidence>
<proteinExistence type="inferred from homology"/>
<comment type="similarity">
    <text evidence="2">Belongs to the glycosyltransferase 2 family.</text>
</comment>
<dbReference type="InterPro" id="IPR001173">
    <property type="entry name" value="Glyco_trans_2-like"/>
</dbReference>
<dbReference type="Proteomes" id="UP000028525">
    <property type="component" value="Unassembled WGS sequence"/>
</dbReference>
<evidence type="ECO:0000256" key="2">
    <source>
        <dbReference type="ARBA" id="ARBA00006739"/>
    </source>
</evidence>
<protein>
    <recommendedName>
        <fullName evidence="5">Glycosyltransferase 2-like domain-containing protein</fullName>
    </recommendedName>
</protein>
<gene>
    <name evidence="6" type="ORF">IO98_03880</name>
</gene>
<comment type="caution">
    <text evidence="6">The sequence shown here is derived from an EMBL/GenBank/DDBJ whole genome shotgun (WGS) entry which is preliminary data.</text>
</comment>
<dbReference type="GO" id="GO:0016757">
    <property type="term" value="F:glycosyltransferase activity"/>
    <property type="evidence" value="ECO:0007669"/>
    <property type="project" value="UniProtKB-KW"/>
</dbReference>
<evidence type="ECO:0000259" key="5">
    <source>
        <dbReference type="Pfam" id="PF00535"/>
    </source>
</evidence>
<evidence type="ECO:0000313" key="6">
    <source>
        <dbReference type="EMBL" id="KEZ91199.1"/>
    </source>
</evidence>
<dbReference type="OrthoDB" id="9813495at2"/>
<name>A0A084JQG5_9FIRM</name>
<accession>A0A084JQG5</accession>
<dbReference type="Gene3D" id="3.90.550.10">
    <property type="entry name" value="Spore Coat Polysaccharide Biosynthesis Protein SpsA, Chain A"/>
    <property type="match status" value="1"/>
</dbReference>
<keyword evidence="7" id="KW-1185">Reference proteome</keyword>
<dbReference type="EMBL" id="JPME01000006">
    <property type="protein sequence ID" value="KEZ91199.1"/>
    <property type="molecule type" value="Genomic_DNA"/>
</dbReference>
<dbReference type="InterPro" id="IPR029044">
    <property type="entry name" value="Nucleotide-diphossugar_trans"/>
</dbReference>
<dbReference type="STRING" id="29354.IO98_03880"/>
<evidence type="ECO:0000256" key="3">
    <source>
        <dbReference type="ARBA" id="ARBA00022676"/>
    </source>
</evidence>
<organism evidence="6 7">
    <name type="scientific">Lacrimispora celerecrescens</name>
    <dbReference type="NCBI Taxonomy" id="29354"/>
    <lineage>
        <taxon>Bacteria</taxon>
        <taxon>Bacillati</taxon>
        <taxon>Bacillota</taxon>
        <taxon>Clostridia</taxon>
        <taxon>Lachnospirales</taxon>
        <taxon>Lachnospiraceae</taxon>
        <taxon>Lacrimispora</taxon>
    </lineage>
</organism>
<evidence type="ECO:0000256" key="4">
    <source>
        <dbReference type="ARBA" id="ARBA00022679"/>
    </source>
</evidence>
<feature type="domain" description="Glycosyltransferase 2-like" evidence="5">
    <location>
        <begin position="6"/>
        <end position="153"/>
    </location>
</feature>
<keyword evidence="3" id="KW-0328">Glycosyltransferase</keyword>
<comment type="pathway">
    <text evidence="1">Cell wall biogenesis; cell wall polysaccharide biosynthesis.</text>
</comment>